<proteinExistence type="predicted"/>
<organism evidence="1 2">
    <name type="scientific">Microdochium bolleyi</name>
    <dbReference type="NCBI Taxonomy" id="196109"/>
    <lineage>
        <taxon>Eukaryota</taxon>
        <taxon>Fungi</taxon>
        <taxon>Dikarya</taxon>
        <taxon>Ascomycota</taxon>
        <taxon>Pezizomycotina</taxon>
        <taxon>Sordariomycetes</taxon>
        <taxon>Xylariomycetidae</taxon>
        <taxon>Xylariales</taxon>
        <taxon>Microdochiaceae</taxon>
        <taxon>Microdochium</taxon>
    </lineage>
</organism>
<dbReference type="Proteomes" id="UP000070501">
    <property type="component" value="Unassembled WGS sequence"/>
</dbReference>
<evidence type="ECO:0000313" key="1">
    <source>
        <dbReference type="EMBL" id="KXJ88063.1"/>
    </source>
</evidence>
<dbReference type="EMBL" id="KQ964259">
    <property type="protein sequence ID" value="KXJ88063.1"/>
    <property type="molecule type" value="Genomic_DNA"/>
</dbReference>
<accession>A0A136IT41</accession>
<sequence>IGAACLSLAQSVHGFAESSGPGRQVLTQVIWTAVSDSGGQLSDTDIGSAKTSILQRIGYLVHYPDPVYFVDYVYPPASCDPLEHRIRLRILDILRAALIEPSFFRCSASEMVAAALSATWRRIFSRPWAQDLNLVLGHPYADIEWIAVLLQG</sequence>
<dbReference type="Gene3D" id="1.10.472.10">
    <property type="entry name" value="Cyclin-like"/>
    <property type="match status" value="1"/>
</dbReference>
<evidence type="ECO:0000313" key="2">
    <source>
        <dbReference type="Proteomes" id="UP000070501"/>
    </source>
</evidence>
<feature type="non-terminal residue" evidence="1">
    <location>
        <position position="1"/>
    </location>
</feature>
<name>A0A136IT41_9PEZI</name>
<reference evidence="2" key="1">
    <citation type="submission" date="2016-02" db="EMBL/GenBank/DDBJ databases">
        <title>Draft genome sequence of Microdochium bolleyi, a fungal endophyte of beachgrass.</title>
        <authorList>
            <consortium name="DOE Joint Genome Institute"/>
            <person name="David A.S."/>
            <person name="May G."/>
            <person name="Haridas S."/>
            <person name="Lim J."/>
            <person name="Wang M."/>
            <person name="Labutti K."/>
            <person name="Lipzen A."/>
            <person name="Barry K."/>
            <person name="Grigoriev I.V."/>
        </authorList>
    </citation>
    <scope>NUCLEOTIDE SEQUENCE [LARGE SCALE GENOMIC DNA]</scope>
    <source>
        <strain evidence="2">J235TASD1</strain>
    </source>
</reference>
<gene>
    <name evidence="1" type="ORF">Micbo1qcDRAFT_207341</name>
</gene>
<protein>
    <submittedName>
        <fullName evidence="1">Uncharacterized protein</fullName>
    </submittedName>
</protein>
<dbReference type="AlphaFoldDB" id="A0A136IT41"/>
<keyword evidence="2" id="KW-1185">Reference proteome</keyword>
<dbReference type="InParanoid" id="A0A136IT41"/>